<evidence type="ECO:0000259" key="2">
    <source>
        <dbReference type="SMART" id="SM01272"/>
    </source>
</evidence>
<feature type="compositionally biased region" description="Polar residues" evidence="1">
    <location>
        <begin position="1"/>
        <end position="10"/>
    </location>
</feature>
<dbReference type="InterPro" id="IPR045117">
    <property type="entry name" value="ATXN2-like"/>
</dbReference>
<keyword evidence="4" id="KW-1185">Reference proteome</keyword>
<organism evidence="3 4">
    <name type="scientific">Erythranthe guttata</name>
    <name type="common">Yellow monkey flower</name>
    <name type="synonym">Mimulus guttatus</name>
    <dbReference type="NCBI Taxonomy" id="4155"/>
    <lineage>
        <taxon>Eukaryota</taxon>
        <taxon>Viridiplantae</taxon>
        <taxon>Streptophyta</taxon>
        <taxon>Embryophyta</taxon>
        <taxon>Tracheophyta</taxon>
        <taxon>Spermatophyta</taxon>
        <taxon>Magnoliopsida</taxon>
        <taxon>eudicotyledons</taxon>
        <taxon>Gunneridae</taxon>
        <taxon>Pentapetalae</taxon>
        <taxon>asterids</taxon>
        <taxon>lamiids</taxon>
        <taxon>Lamiales</taxon>
        <taxon>Phrymaceae</taxon>
        <taxon>Erythranthe</taxon>
    </lineage>
</organism>
<dbReference type="GO" id="GO:0034063">
    <property type="term" value="P:stress granule assembly"/>
    <property type="evidence" value="ECO:0000318"/>
    <property type="project" value="GO_Central"/>
</dbReference>
<evidence type="ECO:0000256" key="1">
    <source>
        <dbReference type="SAM" id="MobiDB-lite"/>
    </source>
</evidence>
<gene>
    <name evidence="3" type="ORF">MIMGU_mgv1a020926mg</name>
</gene>
<evidence type="ECO:0000313" key="3">
    <source>
        <dbReference type="EMBL" id="EYU45878.1"/>
    </source>
</evidence>
<reference evidence="3 4" key="1">
    <citation type="journal article" date="2013" name="Proc. Natl. Acad. Sci. U.S.A.">
        <title>Fine-scale variation in meiotic recombination in Mimulus inferred from population shotgun sequencing.</title>
        <authorList>
            <person name="Hellsten U."/>
            <person name="Wright K.M."/>
            <person name="Jenkins J."/>
            <person name="Shu S."/>
            <person name="Yuan Y."/>
            <person name="Wessler S.R."/>
            <person name="Schmutz J."/>
            <person name="Willis J.H."/>
            <person name="Rokhsar D.S."/>
        </authorList>
    </citation>
    <scope>NUCLEOTIDE SEQUENCE [LARGE SCALE GENOMIC DNA]</scope>
    <source>
        <strain evidence="4">cv. DUN x IM62</strain>
    </source>
</reference>
<feature type="compositionally biased region" description="Polar residues" evidence="1">
    <location>
        <begin position="38"/>
        <end position="50"/>
    </location>
</feature>
<dbReference type="eggNOG" id="KOG2375">
    <property type="taxonomic scope" value="Eukaryota"/>
</dbReference>
<dbReference type="Pfam" id="PF06741">
    <property type="entry name" value="LsmAD"/>
    <property type="match status" value="1"/>
</dbReference>
<feature type="domain" description="LsmAD" evidence="2">
    <location>
        <begin position="219"/>
        <end position="290"/>
    </location>
</feature>
<evidence type="ECO:0000313" key="4">
    <source>
        <dbReference type="Proteomes" id="UP000030748"/>
    </source>
</evidence>
<feature type="compositionally biased region" description="Basic and acidic residues" evidence="1">
    <location>
        <begin position="25"/>
        <end position="37"/>
    </location>
</feature>
<dbReference type="GO" id="GO:0010494">
    <property type="term" value="C:cytoplasmic stress granule"/>
    <property type="evidence" value="ECO:0000318"/>
    <property type="project" value="GO_Central"/>
</dbReference>
<feature type="compositionally biased region" description="Polar residues" evidence="1">
    <location>
        <begin position="413"/>
        <end position="427"/>
    </location>
</feature>
<feature type="region of interest" description="Disordered" evidence="1">
    <location>
        <begin position="1"/>
        <end position="58"/>
    </location>
</feature>
<accession>A0A022S1W7</accession>
<dbReference type="SMART" id="SM01272">
    <property type="entry name" value="LsmAD"/>
    <property type="match status" value="1"/>
</dbReference>
<dbReference type="AlphaFoldDB" id="A0A022S1W7"/>
<sequence length="548" mass="59658">MNMQQVAQPRSSSSSSSSSNGYGRRKVEKDAATRSDNKSQGGKTNYSRTNFGKRGLESPSRDRLMYLTTCLIGHQVEVQVLDGSIFSGIFHATNAEDFGIVLKMAHLLKDGSRGQKSILDFPSKPPAKTFIIPAKDLVQVIAKGVPVTRDGLTNELQHEKQQEIMTDSYISQSRHVDAGRELEPWMPDENDPSCAGLDDIFNNPWNRGWDQFEANAALFGVTSTFNEELYTTKLERGPQTRELEREAMRIAREIEGEETRDLHLAEERGMQLDGDLEVDEETRFSSVYRGIVDDSGYDEIENILLDSRNDETFGGVSSSVIGKPLTDTSIRKTSDGTQTSSRFLSMGDVQSSLTALVRDSYHSGSINHGPQLPTEQLHKQSSLIDANSLLRLKKESSDKVALSPNATAFDPSLRSSKGQEKANSSNELPGEPIPSKIQVSATNLGRPGSSASSSSDCGGAVSTSATRGFSPSPSVSSLSSEKSSLNPNAKEFKFNPNAKSFVPTQASLRPSSPALDSPFYYPANVAPVSQMHGMPVGIGVSMEFLLQL</sequence>
<dbReference type="STRING" id="4155.A0A022S1W7"/>
<dbReference type="PANTHER" id="PTHR12854">
    <property type="entry name" value="ATAXIN 2-RELATED"/>
    <property type="match status" value="1"/>
</dbReference>
<dbReference type="InterPro" id="IPR009604">
    <property type="entry name" value="LsmAD_domain"/>
</dbReference>
<dbReference type="InterPro" id="IPR025852">
    <property type="entry name" value="SM_dom_ATX"/>
</dbReference>
<name>A0A022S1W7_ERYGU</name>
<protein>
    <recommendedName>
        <fullName evidence="2">LsmAD domain-containing protein</fullName>
    </recommendedName>
</protein>
<proteinExistence type="predicted"/>
<feature type="compositionally biased region" description="Low complexity" evidence="1">
    <location>
        <begin position="448"/>
        <end position="485"/>
    </location>
</feature>
<dbReference type="Pfam" id="PF14438">
    <property type="entry name" value="SM-ATX"/>
    <property type="match status" value="1"/>
</dbReference>
<feature type="region of interest" description="Disordered" evidence="1">
    <location>
        <begin position="396"/>
        <end position="490"/>
    </location>
</feature>
<dbReference type="GO" id="GO:0003729">
    <property type="term" value="F:mRNA binding"/>
    <property type="evidence" value="ECO:0000318"/>
    <property type="project" value="GO_Central"/>
</dbReference>
<dbReference type="PANTHER" id="PTHR12854:SF7">
    <property type="entry name" value="ATAXIN-2 HOMOLOG"/>
    <property type="match status" value="1"/>
</dbReference>
<dbReference type="Proteomes" id="UP000030748">
    <property type="component" value="Unassembled WGS sequence"/>
</dbReference>
<dbReference type="EMBL" id="KI630171">
    <property type="protein sequence ID" value="EYU45878.1"/>
    <property type="molecule type" value="Genomic_DNA"/>
</dbReference>